<comment type="similarity">
    <text evidence="4 12">Belongs to the phosphohexose mutase family.</text>
</comment>
<keyword evidence="6 12" id="KW-0479">Metal-binding</keyword>
<evidence type="ECO:0000256" key="12">
    <source>
        <dbReference type="RuleBase" id="RU004326"/>
    </source>
</evidence>
<keyword evidence="5" id="KW-0597">Phosphoprotein</keyword>
<dbReference type="GO" id="GO:0000287">
    <property type="term" value="F:magnesium ion binding"/>
    <property type="evidence" value="ECO:0007669"/>
    <property type="project" value="InterPro"/>
</dbReference>
<dbReference type="InterPro" id="IPR036900">
    <property type="entry name" value="A-D-PHexomutase_C_sf"/>
</dbReference>
<evidence type="ECO:0000256" key="11">
    <source>
        <dbReference type="ARBA" id="ARBA00041467"/>
    </source>
</evidence>
<evidence type="ECO:0000256" key="6">
    <source>
        <dbReference type="ARBA" id="ARBA00022723"/>
    </source>
</evidence>
<evidence type="ECO:0000259" key="13">
    <source>
        <dbReference type="Pfam" id="PF02878"/>
    </source>
</evidence>
<dbReference type="GO" id="GO:0006166">
    <property type="term" value="P:purine ribonucleoside salvage"/>
    <property type="evidence" value="ECO:0007669"/>
    <property type="project" value="TreeGrafter"/>
</dbReference>
<reference evidence="17" key="1">
    <citation type="submission" date="2015-08" db="EMBL/GenBank/DDBJ databases">
        <title>Genome sequence of the strict anaerobe Clostridium homopropionicum LuHBu1 (DSM 5847T).</title>
        <authorList>
            <person name="Poehlein A."/>
            <person name="Beck M."/>
            <person name="Schiel-Bengelsdorf B."/>
            <person name="Bengelsdorf F.R."/>
            <person name="Daniel R."/>
            <person name="Duerre P."/>
        </authorList>
    </citation>
    <scope>NUCLEOTIDE SEQUENCE [LARGE SCALE GENOMIC DNA]</scope>
    <source>
        <strain evidence="17">DSM 5847</strain>
    </source>
</reference>
<dbReference type="Gene3D" id="3.30.310.50">
    <property type="entry name" value="Alpha-D-phosphohexomutase, C-terminal domain"/>
    <property type="match status" value="1"/>
</dbReference>
<dbReference type="SUPFAM" id="SSF55957">
    <property type="entry name" value="Phosphoglucomutase, C-terminal domain"/>
    <property type="match status" value="1"/>
</dbReference>
<dbReference type="InterPro" id="IPR016055">
    <property type="entry name" value="A-D-PHexomutase_a/b/a-I/II/III"/>
</dbReference>
<dbReference type="Gene3D" id="3.40.120.10">
    <property type="entry name" value="Alpha-D-Glucose-1,6-Bisphosphate, subunit A, domain 3"/>
    <property type="match status" value="3"/>
</dbReference>
<evidence type="ECO:0000256" key="3">
    <source>
        <dbReference type="ARBA" id="ARBA00005189"/>
    </source>
</evidence>
<dbReference type="AlphaFoldDB" id="A0A0L6ZBC0"/>
<evidence type="ECO:0000256" key="1">
    <source>
        <dbReference type="ARBA" id="ARBA00001946"/>
    </source>
</evidence>
<protein>
    <recommendedName>
        <fullName evidence="9">Phosphoglucomutase</fullName>
    </recommendedName>
    <alternativeName>
        <fullName evidence="11">Alpha-phosphoglucomutase</fullName>
    </alternativeName>
    <alternativeName>
        <fullName evidence="10">Glucose phosphomutase</fullName>
    </alternativeName>
</protein>
<dbReference type="InterPro" id="IPR005845">
    <property type="entry name" value="A-D-PHexomutase_a/b/a-II"/>
</dbReference>
<evidence type="ECO:0000256" key="2">
    <source>
        <dbReference type="ARBA" id="ARBA00005164"/>
    </source>
</evidence>
<evidence type="ECO:0000256" key="4">
    <source>
        <dbReference type="ARBA" id="ARBA00010231"/>
    </source>
</evidence>
<evidence type="ECO:0000259" key="15">
    <source>
        <dbReference type="Pfam" id="PF02880"/>
    </source>
</evidence>
<evidence type="ECO:0000256" key="5">
    <source>
        <dbReference type="ARBA" id="ARBA00022553"/>
    </source>
</evidence>
<evidence type="ECO:0000256" key="7">
    <source>
        <dbReference type="ARBA" id="ARBA00022842"/>
    </source>
</evidence>
<comment type="cofactor">
    <cofactor evidence="1">
        <name>Mg(2+)</name>
        <dbReference type="ChEBI" id="CHEBI:18420"/>
    </cofactor>
</comment>
<dbReference type="InterPro" id="IPR005846">
    <property type="entry name" value="A-D-PHexomutase_a/b/a-III"/>
</dbReference>
<keyword evidence="7 12" id="KW-0460">Magnesium</keyword>
<dbReference type="SUPFAM" id="SSF53738">
    <property type="entry name" value="Phosphoglucomutase, first 3 domains"/>
    <property type="match status" value="3"/>
</dbReference>
<evidence type="ECO:0000256" key="10">
    <source>
        <dbReference type="ARBA" id="ARBA00041398"/>
    </source>
</evidence>
<sequence length="581" mass="65661">MNYYEIYNSWLESESIDEKTKEEINAIIDEKDLEDRFYKELEFGTGGLRGIIGVGSNRINVYTVGKATQGLAYYLLEKYKGQRSISVSIAYDSRIMSKEFAERAASILCANGIKVYLFESLRPTPELSFTVRNLKSKAGIVVTASHNPKEYNGYKVYGEDGGQVTDVAAKEITSFINKVDNFNKVRSISLEEASNKGLLEVIGEKIDKLYIEKVKSLSMRKGIIQTEAKNLKIIYTPLHGSGNIPVRRILSELGYSNLWVVSEQEHPDGTFPTAKYPNPEVPQVFSLAMKMAEEIKPDIIFGTDPDCDRIGTIVRDKNGEYKILNGNMMGILLTNYILSTLKEFNILPSNGVVIKTIVTTEMAAEIAKEFNIEIMDVLTGFKYIGEKIKEFSEDEEKKFIFGFEESYGYLAGDFVRDKDAVIAAMLICEMAAYYKKNGLNLYEVLLNLYEKYGFFKEDLVSIDLEGKIGQEKISKTLEALRHSMKVEINGIKIAKKLDYMAGLEKDLLNLTEKIINLPESNVIKFILEDKSSFVARPSGTEPKMKIYMSVVGKSKEDAEYKMNMFKNSVMNIIENSCDFSE</sequence>
<dbReference type="PATRIC" id="fig|1121318.3.peg.1471"/>
<organism evidence="16 17">
    <name type="scientific">Clostridium homopropionicum DSM 5847</name>
    <dbReference type="NCBI Taxonomy" id="1121318"/>
    <lineage>
        <taxon>Bacteria</taxon>
        <taxon>Bacillati</taxon>
        <taxon>Bacillota</taxon>
        <taxon>Clostridia</taxon>
        <taxon>Eubacteriales</taxon>
        <taxon>Clostridiaceae</taxon>
        <taxon>Clostridium</taxon>
    </lineage>
</organism>
<dbReference type="RefSeq" id="WP_052221021.1">
    <property type="nucleotide sequence ID" value="NZ_LHUR01000018.1"/>
</dbReference>
<comment type="caution">
    <text evidence="16">The sequence shown here is derived from an EMBL/GenBank/DDBJ whole genome shotgun (WGS) entry which is preliminary data.</text>
</comment>
<dbReference type="PRINTS" id="PR00509">
    <property type="entry name" value="PGMPMM"/>
</dbReference>
<dbReference type="CDD" id="cd05799">
    <property type="entry name" value="PGM2"/>
    <property type="match status" value="1"/>
</dbReference>
<evidence type="ECO:0000256" key="8">
    <source>
        <dbReference type="ARBA" id="ARBA00023235"/>
    </source>
</evidence>
<comment type="pathway">
    <text evidence="2">Glycolipid metabolism; diglucosyl-diacylglycerol biosynthesis.</text>
</comment>
<dbReference type="InterPro" id="IPR016066">
    <property type="entry name" value="A-D-PHexomutase_CS"/>
</dbReference>
<dbReference type="PANTHER" id="PTHR45745:SF1">
    <property type="entry name" value="PHOSPHOGLUCOMUTASE 2B-RELATED"/>
    <property type="match status" value="1"/>
</dbReference>
<gene>
    <name evidence="16" type="primary">pgcA_1</name>
    <name evidence="16" type="ORF">CLHOM_14660</name>
</gene>
<feature type="domain" description="Alpha-D-phosphohexomutase alpha/beta/alpha" evidence="14">
    <location>
        <begin position="210"/>
        <end position="319"/>
    </location>
</feature>
<dbReference type="Pfam" id="PF02878">
    <property type="entry name" value="PGM_PMM_I"/>
    <property type="match status" value="1"/>
</dbReference>
<evidence type="ECO:0000256" key="9">
    <source>
        <dbReference type="ARBA" id="ARBA00039995"/>
    </source>
</evidence>
<dbReference type="GO" id="GO:0008973">
    <property type="term" value="F:phosphopentomutase activity"/>
    <property type="evidence" value="ECO:0007669"/>
    <property type="project" value="TreeGrafter"/>
</dbReference>
<evidence type="ECO:0000313" key="16">
    <source>
        <dbReference type="EMBL" id="KOA20261.1"/>
    </source>
</evidence>
<feature type="domain" description="Alpha-D-phosphohexomutase alpha/beta/alpha" evidence="15">
    <location>
        <begin position="325"/>
        <end position="452"/>
    </location>
</feature>
<dbReference type="PROSITE" id="PS00710">
    <property type="entry name" value="PGM_PMM"/>
    <property type="match status" value="1"/>
</dbReference>
<feature type="domain" description="Alpha-D-phosphohexomutase alpha/beta/alpha" evidence="13">
    <location>
        <begin position="42"/>
        <end position="180"/>
    </location>
</feature>
<name>A0A0L6ZBC0_9CLOT</name>
<dbReference type="Proteomes" id="UP000037043">
    <property type="component" value="Unassembled WGS sequence"/>
</dbReference>
<accession>A0A0L6ZBC0</accession>
<dbReference type="STRING" id="36844.SAMN04488501_1114"/>
<evidence type="ECO:0000259" key="14">
    <source>
        <dbReference type="Pfam" id="PF02879"/>
    </source>
</evidence>
<dbReference type="PANTHER" id="PTHR45745">
    <property type="entry name" value="PHOSPHOMANNOMUTASE 45A"/>
    <property type="match status" value="1"/>
</dbReference>
<evidence type="ECO:0000313" key="17">
    <source>
        <dbReference type="Proteomes" id="UP000037043"/>
    </source>
</evidence>
<dbReference type="Pfam" id="PF02879">
    <property type="entry name" value="PGM_PMM_II"/>
    <property type="match status" value="1"/>
</dbReference>
<proteinExistence type="inferred from homology"/>
<keyword evidence="17" id="KW-1185">Reference proteome</keyword>
<dbReference type="InterPro" id="IPR005844">
    <property type="entry name" value="A-D-PHexomutase_a/b/a-I"/>
</dbReference>
<dbReference type="Pfam" id="PF02880">
    <property type="entry name" value="PGM_PMM_III"/>
    <property type="match status" value="1"/>
</dbReference>
<keyword evidence="8 16" id="KW-0413">Isomerase</keyword>
<dbReference type="GO" id="GO:0005975">
    <property type="term" value="P:carbohydrate metabolic process"/>
    <property type="evidence" value="ECO:0007669"/>
    <property type="project" value="InterPro"/>
</dbReference>
<dbReference type="InterPro" id="IPR005841">
    <property type="entry name" value="Alpha-D-phosphohexomutase_SF"/>
</dbReference>
<comment type="pathway">
    <text evidence="3">Lipid metabolism.</text>
</comment>
<dbReference type="EMBL" id="LHUR01000018">
    <property type="protein sequence ID" value="KOA20261.1"/>
    <property type="molecule type" value="Genomic_DNA"/>
</dbReference>